<evidence type="ECO:0000313" key="2">
    <source>
        <dbReference type="Proteomes" id="UP000694941"/>
    </source>
</evidence>
<feature type="compositionally biased region" description="Low complexity" evidence="1">
    <location>
        <begin position="1"/>
        <end position="15"/>
    </location>
</feature>
<evidence type="ECO:0000256" key="1">
    <source>
        <dbReference type="SAM" id="MobiDB-lite"/>
    </source>
</evidence>
<dbReference type="GeneID" id="111083633"/>
<feature type="region of interest" description="Disordered" evidence="1">
    <location>
        <begin position="1"/>
        <end position="55"/>
    </location>
</feature>
<proteinExistence type="predicted"/>
<accession>A0ABM1RX71</accession>
<feature type="compositionally biased region" description="Low complexity" evidence="1">
    <location>
        <begin position="95"/>
        <end position="107"/>
    </location>
</feature>
<evidence type="ECO:0000313" key="3">
    <source>
        <dbReference type="RefSeq" id="XP_022235976.1"/>
    </source>
</evidence>
<organism evidence="2 3">
    <name type="scientific">Limulus polyphemus</name>
    <name type="common">Atlantic horseshoe crab</name>
    <dbReference type="NCBI Taxonomy" id="6850"/>
    <lineage>
        <taxon>Eukaryota</taxon>
        <taxon>Metazoa</taxon>
        <taxon>Ecdysozoa</taxon>
        <taxon>Arthropoda</taxon>
        <taxon>Chelicerata</taxon>
        <taxon>Merostomata</taxon>
        <taxon>Xiphosura</taxon>
        <taxon>Limulidae</taxon>
        <taxon>Limulus</taxon>
    </lineage>
</organism>
<keyword evidence="2" id="KW-1185">Reference proteome</keyword>
<protein>
    <submittedName>
        <fullName evidence="3">Uncharacterized protein LOC111083633</fullName>
    </submittedName>
</protein>
<sequence>MSTSDDSNLLKSKSLGARDRIRSLSGGTSKMSAPREALGHSRLRRPSGDDVLSGISPSRKLAIFEAFRPRSKSESKWQTPNIITTIKNSMQNTFSSSPEGRSSPKSPTQALAQLQVSLGSSVASNYLDPFSRGEYRKQVSGSESKSGPVSKVIEMFRNRSNSIATDVFSK</sequence>
<gene>
    <name evidence="3" type="primary">LOC111083633</name>
</gene>
<name>A0ABM1RX71_LIMPO</name>
<dbReference type="Proteomes" id="UP000694941">
    <property type="component" value="Unplaced"/>
</dbReference>
<dbReference type="RefSeq" id="XP_022235976.1">
    <property type="nucleotide sequence ID" value="XM_022380268.1"/>
</dbReference>
<feature type="non-terminal residue" evidence="3">
    <location>
        <position position="170"/>
    </location>
</feature>
<reference evidence="3" key="1">
    <citation type="submission" date="2025-08" db="UniProtKB">
        <authorList>
            <consortium name="RefSeq"/>
        </authorList>
    </citation>
    <scope>IDENTIFICATION</scope>
    <source>
        <tissue evidence="3">Muscle</tissue>
    </source>
</reference>
<feature type="region of interest" description="Disordered" evidence="1">
    <location>
        <begin position="89"/>
        <end position="109"/>
    </location>
</feature>